<dbReference type="NCBIfam" id="TIGR04056">
    <property type="entry name" value="OMP_RagA_SusC"/>
    <property type="match status" value="1"/>
</dbReference>
<evidence type="ECO:0000256" key="7">
    <source>
        <dbReference type="ARBA" id="ARBA00023237"/>
    </source>
</evidence>
<evidence type="ECO:0000256" key="11">
    <source>
        <dbReference type="SAM" id="SignalP"/>
    </source>
</evidence>
<evidence type="ECO:0000259" key="13">
    <source>
        <dbReference type="Pfam" id="PF07715"/>
    </source>
</evidence>
<name>A0A6J4HFY2_9SPHI</name>
<organism evidence="14">
    <name type="scientific">uncultured Cytophagales bacterium</name>
    <dbReference type="NCBI Taxonomy" id="158755"/>
    <lineage>
        <taxon>Bacteria</taxon>
        <taxon>Pseudomonadati</taxon>
        <taxon>Bacteroidota</taxon>
        <taxon>Sphingobacteriia</taxon>
        <taxon>Sphingobacteriales</taxon>
        <taxon>environmental samples</taxon>
    </lineage>
</organism>
<protein>
    <submittedName>
        <fullName evidence="14">Outer membrane TonB-dependent transporter, utilization system for glycans and polysaccharides (PUL), SusC family</fullName>
    </submittedName>
</protein>
<dbReference type="Pfam" id="PF13715">
    <property type="entry name" value="CarbopepD_reg_2"/>
    <property type="match status" value="1"/>
</dbReference>
<dbReference type="Pfam" id="PF07715">
    <property type="entry name" value="Plug"/>
    <property type="match status" value="1"/>
</dbReference>
<dbReference type="Gene3D" id="2.60.40.1120">
    <property type="entry name" value="Carboxypeptidase-like, regulatory domain"/>
    <property type="match status" value="1"/>
</dbReference>
<feature type="compositionally biased region" description="Polar residues" evidence="10">
    <location>
        <begin position="968"/>
        <end position="979"/>
    </location>
</feature>
<evidence type="ECO:0000256" key="8">
    <source>
        <dbReference type="PROSITE-ProRule" id="PRU01360"/>
    </source>
</evidence>
<dbReference type="InterPro" id="IPR008969">
    <property type="entry name" value="CarboxyPept-like_regulatory"/>
</dbReference>
<keyword evidence="3 8" id="KW-1134">Transmembrane beta strand</keyword>
<evidence type="ECO:0000313" key="14">
    <source>
        <dbReference type="EMBL" id="CAA9223370.1"/>
    </source>
</evidence>
<feature type="signal peptide" evidence="11">
    <location>
        <begin position="1"/>
        <end position="21"/>
    </location>
</feature>
<dbReference type="Gene3D" id="2.40.170.20">
    <property type="entry name" value="TonB-dependent receptor, beta-barrel domain"/>
    <property type="match status" value="1"/>
</dbReference>
<sequence length="1067" mass="115591">MKRFYLPALRRVYWMAFFGLAAPVVQPLAAVPAGTPGRGYAHARLTPAAVTVTGRVTGDNGETLPGVNVLVKGTTNGTTTGSDGSYSLSVPDGNTVLVFSFIGYLSKEVPVGNRTVVDVQLATDTEALSEVVVVGYGTQQKKDVTGAIASLDTKSIRDQPVANVAEALTGRLPGVLAQQVSGLPGSTPSIKVRGIGSISAGNSPLIVVDGQPLNNGGQNLAGSSYNAGGLNTVNPGDIEKIDVLKDASATSIYGSRGSNGVIMITTKRGKPGPVRINLDYYTGIQEVAKKIDLLNAQQFAEFSVEATNNAYLERVNGAQASDPNDKRPPSSRYWIPAELYDPAGLPNYNYQDLIFRRAPMSNYQLSAAGGSENVQYYVAGNYFSQDGIIHRSGLDRYSLRANLDARLGKRVRAGLNLSPSYTTEDRVQSDGHWLNNGIINAALAGVPYIPIHADDGSYTSMATMGAYDWPGITNPVANITEIDNEVRTSRLLGSLYAEIDILDGLKYRGTAGVDNLQGRRNYFRTSRIPLNQLLPPTANEGAVSNVSNFNWVTSHTLTYTRSLGGSHRVEALLGTEFQKNDFQRDTTAANKFPNDVVRTINYGTVVFGHSSREQWDLASYFARVNYSFKDRYLFTATVRRDGSSRFGVNERWGTFPSASVGWRVAEEAFMQDVPVLSELKLRASYGLAGNNAFGNYPALGLLGVDNYVLGNNLSNGLGARTLPNDVLTWEKSRQADIGAEVGLFNDRIYLNADYYRRITTDLLLQVQVPTLTGFSSAIQNIGRVRNQGVELALTTRNLTGAFTWTTDANVSFNRNEVLALGPTGDPVRSGSGIGETNITVIGQPVGNFFGYKQLGVFLDQTDLDAYPHFADTRPGDVKYEDVSGDGRIDAADRTTIGNNQPDFIYGLTNTFGFKGVDLTVVIQGVQGGQILNLSRRFFENLEGSQNQLTTVLDRWRSPENPGDGKTPRGNSRPTGNNNAVSSRWVEDASYLRIRNVTLGYNLPAGLISKVRLQAVRLYAGVQNAFTFTRYLGYNPEVSGYESAFTGGVDYGTYPLARTYTVGVNLGF</sequence>
<dbReference type="SUPFAM" id="SSF49464">
    <property type="entry name" value="Carboxypeptidase regulatory domain-like"/>
    <property type="match status" value="1"/>
</dbReference>
<dbReference type="InterPro" id="IPR037066">
    <property type="entry name" value="Plug_dom_sf"/>
</dbReference>
<keyword evidence="5 9" id="KW-0798">TonB box</keyword>
<evidence type="ECO:0000256" key="3">
    <source>
        <dbReference type="ARBA" id="ARBA00022452"/>
    </source>
</evidence>
<gene>
    <name evidence="14" type="ORF">AVDCRST_MAG56-560</name>
</gene>
<feature type="domain" description="TonB-dependent receptor-like beta-barrel" evidence="12">
    <location>
        <begin position="451"/>
        <end position="1023"/>
    </location>
</feature>
<evidence type="ECO:0000256" key="4">
    <source>
        <dbReference type="ARBA" id="ARBA00022692"/>
    </source>
</evidence>
<evidence type="ECO:0000256" key="6">
    <source>
        <dbReference type="ARBA" id="ARBA00023136"/>
    </source>
</evidence>
<dbReference type="InterPro" id="IPR023997">
    <property type="entry name" value="TonB-dep_OMP_SusC/RagA_CS"/>
</dbReference>
<proteinExistence type="inferred from homology"/>
<keyword evidence="11" id="KW-0732">Signal</keyword>
<feature type="domain" description="TonB-dependent receptor plug" evidence="13">
    <location>
        <begin position="141"/>
        <end position="261"/>
    </location>
</feature>
<dbReference type="InterPro" id="IPR039426">
    <property type="entry name" value="TonB-dep_rcpt-like"/>
</dbReference>
<dbReference type="PROSITE" id="PS52016">
    <property type="entry name" value="TONB_DEPENDENT_REC_3"/>
    <property type="match status" value="1"/>
</dbReference>
<evidence type="ECO:0000256" key="5">
    <source>
        <dbReference type="ARBA" id="ARBA00023077"/>
    </source>
</evidence>
<dbReference type="NCBIfam" id="TIGR04057">
    <property type="entry name" value="SusC_RagA_signa"/>
    <property type="match status" value="1"/>
</dbReference>
<keyword evidence="6 8" id="KW-0472">Membrane</keyword>
<reference evidence="14" key="1">
    <citation type="submission" date="2020-02" db="EMBL/GenBank/DDBJ databases">
        <authorList>
            <person name="Meier V. D."/>
        </authorList>
    </citation>
    <scope>NUCLEOTIDE SEQUENCE</scope>
    <source>
        <strain evidence="14">AVDCRST_MAG56</strain>
    </source>
</reference>
<evidence type="ECO:0000256" key="9">
    <source>
        <dbReference type="RuleBase" id="RU003357"/>
    </source>
</evidence>
<feature type="chain" id="PRO_5026692113" evidence="11">
    <location>
        <begin position="22"/>
        <end position="1067"/>
    </location>
</feature>
<dbReference type="InterPro" id="IPR023996">
    <property type="entry name" value="TonB-dep_OMP_SusC/RagA"/>
</dbReference>
<comment type="similarity">
    <text evidence="8 9">Belongs to the TonB-dependent receptor family.</text>
</comment>
<evidence type="ECO:0000256" key="1">
    <source>
        <dbReference type="ARBA" id="ARBA00004571"/>
    </source>
</evidence>
<keyword evidence="4 8" id="KW-0812">Transmembrane</keyword>
<comment type="subcellular location">
    <subcellularLocation>
        <location evidence="1 8">Cell outer membrane</location>
        <topology evidence="1 8">Multi-pass membrane protein</topology>
    </subcellularLocation>
</comment>
<dbReference type="InterPro" id="IPR000531">
    <property type="entry name" value="Beta-barrel_TonB"/>
</dbReference>
<dbReference type="GO" id="GO:0009279">
    <property type="term" value="C:cell outer membrane"/>
    <property type="evidence" value="ECO:0007669"/>
    <property type="project" value="UniProtKB-SubCell"/>
</dbReference>
<dbReference type="AlphaFoldDB" id="A0A6J4HFY2"/>
<dbReference type="EMBL" id="CADCTQ010000053">
    <property type="protein sequence ID" value="CAA9223370.1"/>
    <property type="molecule type" value="Genomic_DNA"/>
</dbReference>
<dbReference type="InterPro" id="IPR012910">
    <property type="entry name" value="Plug_dom"/>
</dbReference>
<dbReference type="InterPro" id="IPR036942">
    <property type="entry name" value="Beta-barrel_TonB_sf"/>
</dbReference>
<evidence type="ECO:0000256" key="10">
    <source>
        <dbReference type="SAM" id="MobiDB-lite"/>
    </source>
</evidence>
<dbReference type="Pfam" id="PF00593">
    <property type="entry name" value="TonB_dep_Rec_b-barrel"/>
    <property type="match status" value="1"/>
</dbReference>
<keyword evidence="2 8" id="KW-0813">Transport</keyword>
<feature type="region of interest" description="Disordered" evidence="10">
    <location>
        <begin position="953"/>
        <end position="979"/>
    </location>
</feature>
<dbReference type="SUPFAM" id="SSF56935">
    <property type="entry name" value="Porins"/>
    <property type="match status" value="1"/>
</dbReference>
<accession>A0A6J4HFY2</accession>
<evidence type="ECO:0000256" key="2">
    <source>
        <dbReference type="ARBA" id="ARBA00022448"/>
    </source>
</evidence>
<keyword evidence="7 8" id="KW-0998">Cell outer membrane</keyword>
<dbReference type="Gene3D" id="2.170.130.10">
    <property type="entry name" value="TonB-dependent receptor, plug domain"/>
    <property type="match status" value="1"/>
</dbReference>
<evidence type="ECO:0000259" key="12">
    <source>
        <dbReference type="Pfam" id="PF00593"/>
    </source>
</evidence>